<keyword evidence="4 5" id="KW-0408">Iron</keyword>
<dbReference type="GO" id="GO:0006629">
    <property type="term" value="P:lipid metabolic process"/>
    <property type="evidence" value="ECO:0007669"/>
    <property type="project" value="UniProtKB-ARBA"/>
</dbReference>
<reference evidence="8" key="4">
    <citation type="submission" date="2019-03" db="UniProtKB">
        <authorList>
            <consortium name="EnsemblPlants"/>
        </authorList>
    </citation>
    <scope>IDENTIFICATION</scope>
</reference>
<evidence type="ECO:0000313" key="8">
    <source>
        <dbReference type="EnsemblPlants" id="AET3Gv20016100.1"/>
    </source>
</evidence>
<sequence>PTLVITMPILFSRELLISVVVVLLVPLYLYLRASCRSKNPSVLPTNWPILHMLPSLVANIHNIHDYGTLVLAGSGHNFRAHGPPGTGMRFFVTCDPRNVRHIFTTNYTNFPKGAEFAAIFDIMGGSLFTIDGELCLRQRAKVKGVLSNPRLVARIAACCRDKVKNILLPLFTHMASTGTPFDMQEMMSRFMFDLAATSLFGVDPGLLSPAMPPMDAAVAMDIVMEVGFLRHVMPASCWKLMKQLNIGPERKLRMAHRVLRGFIVETMKRRKINTCHVGNDEEQDGVDFVSSFLHDPDYADDDLFLAMMIGYMVAARDTVGTTLTWFFYNLTQNPKIVPIIRNELSPIASNKVVSSVGAMVIFEPDETKSLVYLRAALYETLRLYPPAPIERKTVSGDDIMPSGHQVQAGDTIFISLHSMGRMEGLWGKDCLDYNPDRWLSDDGNNLKYVPSHKFLAFNSGSRMCLGKDIAIMQMKTVVATMLWNFDVQAVEGQSIQPKPSCILEMKNGLMVKLKKREM</sequence>
<dbReference type="Gramene" id="AET3Gv20016100.1">
    <property type="protein sequence ID" value="AET3Gv20016100.1"/>
    <property type="gene ID" value="AET3Gv20016100"/>
</dbReference>
<dbReference type="GO" id="GO:0005506">
    <property type="term" value="F:iron ion binding"/>
    <property type="evidence" value="ECO:0007669"/>
    <property type="project" value="InterPro"/>
</dbReference>
<dbReference type="PRINTS" id="PR00465">
    <property type="entry name" value="EP450IV"/>
</dbReference>
<dbReference type="GO" id="GO:0020037">
    <property type="term" value="F:heme binding"/>
    <property type="evidence" value="ECO:0007669"/>
    <property type="project" value="InterPro"/>
</dbReference>
<dbReference type="PRINTS" id="PR00385">
    <property type="entry name" value="P450"/>
</dbReference>
<keyword evidence="6" id="KW-0503">Monooxygenase</keyword>
<accession>A0A453DNS0</accession>
<dbReference type="STRING" id="200361.A0A453DNS0"/>
<dbReference type="InterPro" id="IPR017972">
    <property type="entry name" value="Cyt_P450_CS"/>
</dbReference>
<dbReference type="Pfam" id="PF00067">
    <property type="entry name" value="p450"/>
    <property type="match status" value="1"/>
</dbReference>
<keyword evidence="2 5" id="KW-0479">Metal-binding</keyword>
<dbReference type="InterPro" id="IPR002403">
    <property type="entry name" value="Cyt_P450_E_grp-IV"/>
</dbReference>
<keyword evidence="7" id="KW-0812">Transmembrane</keyword>
<evidence type="ECO:0000256" key="3">
    <source>
        <dbReference type="ARBA" id="ARBA00023002"/>
    </source>
</evidence>
<organism evidence="8 9">
    <name type="scientific">Aegilops tauschii subsp. strangulata</name>
    <name type="common">Goatgrass</name>
    <dbReference type="NCBI Taxonomy" id="200361"/>
    <lineage>
        <taxon>Eukaryota</taxon>
        <taxon>Viridiplantae</taxon>
        <taxon>Streptophyta</taxon>
        <taxon>Embryophyta</taxon>
        <taxon>Tracheophyta</taxon>
        <taxon>Spermatophyta</taxon>
        <taxon>Magnoliopsida</taxon>
        <taxon>Liliopsida</taxon>
        <taxon>Poales</taxon>
        <taxon>Poaceae</taxon>
        <taxon>BOP clade</taxon>
        <taxon>Pooideae</taxon>
        <taxon>Triticodae</taxon>
        <taxon>Triticeae</taxon>
        <taxon>Triticinae</taxon>
        <taxon>Aegilops</taxon>
    </lineage>
</organism>
<protein>
    <recommendedName>
        <fullName evidence="10">Cytochrome P450</fullName>
    </recommendedName>
</protein>
<evidence type="ECO:0000256" key="7">
    <source>
        <dbReference type="SAM" id="Phobius"/>
    </source>
</evidence>
<evidence type="ECO:0000256" key="2">
    <source>
        <dbReference type="ARBA" id="ARBA00022723"/>
    </source>
</evidence>
<comment type="similarity">
    <text evidence="1 6">Belongs to the cytochrome P450 family.</text>
</comment>
<feature type="transmembrane region" description="Helical" evidence="7">
    <location>
        <begin position="15"/>
        <end position="31"/>
    </location>
</feature>
<dbReference type="PROSITE" id="PS00086">
    <property type="entry name" value="CYTOCHROME_P450"/>
    <property type="match status" value="1"/>
</dbReference>
<reference evidence="8" key="5">
    <citation type="journal article" date="2021" name="G3 (Bethesda)">
        <title>Aegilops tauschii genome assembly Aet v5.0 features greater sequence contiguity and improved annotation.</title>
        <authorList>
            <person name="Wang L."/>
            <person name="Zhu T."/>
            <person name="Rodriguez J.C."/>
            <person name="Deal K.R."/>
            <person name="Dubcovsky J."/>
            <person name="McGuire P.E."/>
            <person name="Lux T."/>
            <person name="Spannagl M."/>
            <person name="Mayer K.F.X."/>
            <person name="Baldrich P."/>
            <person name="Meyers B.C."/>
            <person name="Huo N."/>
            <person name="Gu Y.Q."/>
            <person name="Zhou H."/>
            <person name="Devos K.M."/>
            <person name="Bennetzen J.L."/>
            <person name="Unver T."/>
            <person name="Budak H."/>
            <person name="Gulick P.J."/>
            <person name="Galiba G."/>
            <person name="Kalapos B."/>
            <person name="Nelson D.R."/>
            <person name="Li P."/>
            <person name="You F.M."/>
            <person name="Luo M.C."/>
            <person name="Dvorak J."/>
        </authorList>
    </citation>
    <scope>NUCLEOTIDE SEQUENCE [LARGE SCALE GENOMIC DNA]</scope>
    <source>
        <strain evidence="8">cv. AL8/78</strain>
    </source>
</reference>
<name>A0A453DNS0_AEGTS</name>
<dbReference type="EnsemblPlants" id="AET3Gv20016100.1">
    <property type="protein sequence ID" value="AET3Gv20016100.1"/>
    <property type="gene ID" value="AET3Gv20016100"/>
</dbReference>
<reference evidence="9" key="2">
    <citation type="journal article" date="2017" name="Nat. Plants">
        <title>The Aegilops tauschii genome reveals multiple impacts of transposons.</title>
        <authorList>
            <person name="Zhao G."/>
            <person name="Zou C."/>
            <person name="Li K."/>
            <person name="Wang K."/>
            <person name="Li T."/>
            <person name="Gao L."/>
            <person name="Zhang X."/>
            <person name="Wang H."/>
            <person name="Yang Z."/>
            <person name="Liu X."/>
            <person name="Jiang W."/>
            <person name="Mao L."/>
            <person name="Kong X."/>
            <person name="Jiao Y."/>
            <person name="Jia J."/>
        </authorList>
    </citation>
    <scope>NUCLEOTIDE SEQUENCE [LARGE SCALE GENOMIC DNA]</scope>
    <source>
        <strain evidence="9">cv. AL8/78</strain>
    </source>
</reference>
<dbReference type="GO" id="GO:0004497">
    <property type="term" value="F:monooxygenase activity"/>
    <property type="evidence" value="ECO:0007669"/>
    <property type="project" value="UniProtKB-KW"/>
</dbReference>
<dbReference type="InterPro" id="IPR001128">
    <property type="entry name" value="Cyt_P450"/>
</dbReference>
<reference evidence="9" key="1">
    <citation type="journal article" date="2014" name="Science">
        <title>Ancient hybridizations among the ancestral genomes of bread wheat.</title>
        <authorList>
            <consortium name="International Wheat Genome Sequencing Consortium,"/>
            <person name="Marcussen T."/>
            <person name="Sandve S.R."/>
            <person name="Heier L."/>
            <person name="Spannagl M."/>
            <person name="Pfeifer M."/>
            <person name="Jakobsen K.S."/>
            <person name="Wulff B.B."/>
            <person name="Steuernagel B."/>
            <person name="Mayer K.F."/>
            <person name="Olsen O.A."/>
        </authorList>
    </citation>
    <scope>NUCLEOTIDE SEQUENCE [LARGE SCALE GENOMIC DNA]</scope>
    <source>
        <strain evidence="9">cv. AL8/78</strain>
    </source>
</reference>
<keyword evidence="9" id="KW-1185">Reference proteome</keyword>
<keyword evidence="7" id="KW-1133">Transmembrane helix</keyword>
<dbReference type="PANTHER" id="PTHR24296">
    <property type="entry name" value="CYTOCHROME P450"/>
    <property type="match status" value="1"/>
</dbReference>
<keyword evidence="7" id="KW-0472">Membrane</keyword>
<evidence type="ECO:0000256" key="4">
    <source>
        <dbReference type="ARBA" id="ARBA00023004"/>
    </source>
</evidence>
<reference evidence="8" key="3">
    <citation type="journal article" date="2017" name="Nature">
        <title>Genome sequence of the progenitor of the wheat D genome Aegilops tauschii.</title>
        <authorList>
            <person name="Luo M.C."/>
            <person name="Gu Y.Q."/>
            <person name="Puiu D."/>
            <person name="Wang H."/>
            <person name="Twardziok S.O."/>
            <person name="Deal K.R."/>
            <person name="Huo N."/>
            <person name="Zhu T."/>
            <person name="Wang L."/>
            <person name="Wang Y."/>
            <person name="McGuire P.E."/>
            <person name="Liu S."/>
            <person name="Long H."/>
            <person name="Ramasamy R.K."/>
            <person name="Rodriguez J.C."/>
            <person name="Van S.L."/>
            <person name="Yuan L."/>
            <person name="Wang Z."/>
            <person name="Xia Z."/>
            <person name="Xiao L."/>
            <person name="Anderson O.D."/>
            <person name="Ouyang S."/>
            <person name="Liang Y."/>
            <person name="Zimin A.V."/>
            <person name="Pertea G."/>
            <person name="Qi P."/>
            <person name="Bennetzen J.L."/>
            <person name="Dai X."/>
            <person name="Dawson M.W."/>
            <person name="Muller H.G."/>
            <person name="Kugler K."/>
            <person name="Rivarola-Duarte L."/>
            <person name="Spannagl M."/>
            <person name="Mayer K.F.X."/>
            <person name="Lu F.H."/>
            <person name="Bevan M.W."/>
            <person name="Leroy P."/>
            <person name="Li P."/>
            <person name="You F.M."/>
            <person name="Sun Q."/>
            <person name="Liu Z."/>
            <person name="Lyons E."/>
            <person name="Wicker T."/>
            <person name="Salzberg S.L."/>
            <person name="Devos K.M."/>
            <person name="Dvorak J."/>
        </authorList>
    </citation>
    <scope>NUCLEOTIDE SEQUENCE [LARGE SCALE GENOMIC DNA]</scope>
    <source>
        <strain evidence="8">cv. AL8/78</strain>
    </source>
</reference>
<evidence type="ECO:0008006" key="10">
    <source>
        <dbReference type="Google" id="ProtNLM"/>
    </source>
</evidence>
<dbReference type="CDD" id="cd11064">
    <property type="entry name" value="CYP86A"/>
    <property type="match status" value="1"/>
</dbReference>
<dbReference type="Proteomes" id="UP000015105">
    <property type="component" value="Chromosome 3D"/>
</dbReference>
<dbReference type="AlphaFoldDB" id="A0A453DNS0"/>
<keyword evidence="3 6" id="KW-0560">Oxidoreductase</keyword>
<evidence type="ECO:0000256" key="6">
    <source>
        <dbReference type="RuleBase" id="RU000461"/>
    </source>
</evidence>
<dbReference type="Gene3D" id="1.10.630.10">
    <property type="entry name" value="Cytochrome P450"/>
    <property type="match status" value="1"/>
</dbReference>
<evidence type="ECO:0000313" key="9">
    <source>
        <dbReference type="Proteomes" id="UP000015105"/>
    </source>
</evidence>
<dbReference type="InterPro" id="IPR036396">
    <property type="entry name" value="Cyt_P450_sf"/>
</dbReference>
<keyword evidence="5 6" id="KW-0349">Heme</keyword>
<feature type="binding site" description="axial binding residue" evidence="5">
    <location>
        <position position="464"/>
    </location>
    <ligand>
        <name>heme</name>
        <dbReference type="ChEBI" id="CHEBI:30413"/>
    </ligand>
    <ligandPart>
        <name>Fe</name>
        <dbReference type="ChEBI" id="CHEBI:18248"/>
    </ligandPart>
</feature>
<dbReference type="GO" id="GO:0016705">
    <property type="term" value="F:oxidoreductase activity, acting on paired donors, with incorporation or reduction of molecular oxygen"/>
    <property type="evidence" value="ECO:0007669"/>
    <property type="project" value="InterPro"/>
</dbReference>
<proteinExistence type="inferred from homology"/>
<evidence type="ECO:0000256" key="1">
    <source>
        <dbReference type="ARBA" id="ARBA00010617"/>
    </source>
</evidence>
<evidence type="ECO:0000256" key="5">
    <source>
        <dbReference type="PIRSR" id="PIRSR602403-1"/>
    </source>
</evidence>
<comment type="cofactor">
    <cofactor evidence="5">
        <name>heme</name>
        <dbReference type="ChEBI" id="CHEBI:30413"/>
    </cofactor>
</comment>
<dbReference type="SUPFAM" id="SSF48264">
    <property type="entry name" value="Cytochrome P450"/>
    <property type="match status" value="1"/>
</dbReference>